<dbReference type="Proteomes" id="UP001175226">
    <property type="component" value="Unassembled WGS sequence"/>
</dbReference>
<sequence>MPNSRRYLRRNIYFPIQQLSLEQVLEIFTWCSPLELVVLRCVSRKFKVILDTHGRQCWTRARTNFLCMPAPPSLLVNSPWNLSEAAFINYFFNSGCSPCFSCGRSVDNAFPNLTYRIYLCSNKTCLGHFTSEKQDYLFTYDPQNPHHRQYEPILPLLLYDTSLHNKVYLLKQAKKELSWYRHLESLGNEDLLLTKMAEKRRACHLLKEHATKMHTWSKNYARERAAVNKKNKIFLKGVMQSAHLKYNVALATPTMRRTLQVFNLRLTCLTATVWYDIRSQVGQEYEQFRHSNTMGGKNRQTHAPGSA</sequence>
<evidence type="ECO:0000259" key="1">
    <source>
        <dbReference type="PROSITE" id="PS50181"/>
    </source>
</evidence>
<organism evidence="2 3">
    <name type="scientific">Armillaria borealis</name>
    <dbReference type="NCBI Taxonomy" id="47425"/>
    <lineage>
        <taxon>Eukaryota</taxon>
        <taxon>Fungi</taxon>
        <taxon>Dikarya</taxon>
        <taxon>Basidiomycota</taxon>
        <taxon>Agaricomycotina</taxon>
        <taxon>Agaricomycetes</taxon>
        <taxon>Agaricomycetidae</taxon>
        <taxon>Agaricales</taxon>
        <taxon>Marasmiineae</taxon>
        <taxon>Physalacriaceae</taxon>
        <taxon>Armillaria</taxon>
    </lineage>
</organism>
<gene>
    <name evidence="2" type="ORF">EV421DRAFT_1853090</name>
</gene>
<keyword evidence="3" id="KW-1185">Reference proteome</keyword>
<dbReference type="Pfam" id="PF00646">
    <property type="entry name" value="F-box"/>
    <property type="match status" value="1"/>
</dbReference>
<dbReference type="InterPro" id="IPR001810">
    <property type="entry name" value="F-box_dom"/>
</dbReference>
<reference evidence="2" key="1">
    <citation type="submission" date="2023-06" db="EMBL/GenBank/DDBJ databases">
        <authorList>
            <consortium name="Lawrence Berkeley National Laboratory"/>
            <person name="Ahrendt S."/>
            <person name="Sahu N."/>
            <person name="Indic B."/>
            <person name="Wong-Bajracharya J."/>
            <person name="Merenyi Z."/>
            <person name="Ke H.-M."/>
            <person name="Monk M."/>
            <person name="Kocsube S."/>
            <person name="Drula E."/>
            <person name="Lipzen A."/>
            <person name="Balint B."/>
            <person name="Henrissat B."/>
            <person name="Andreopoulos B."/>
            <person name="Martin F.M."/>
            <person name="Harder C.B."/>
            <person name="Rigling D."/>
            <person name="Ford K.L."/>
            <person name="Foster G.D."/>
            <person name="Pangilinan J."/>
            <person name="Papanicolaou A."/>
            <person name="Barry K."/>
            <person name="LaButti K."/>
            <person name="Viragh M."/>
            <person name="Koriabine M."/>
            <person name="Yan M."/>
            <person name="Riley R."/>
            <person name="Champramary S."/>
            <person name="Plett K.L."/>
            <person name="Tsai I.J."/>
            <person name="Slot J."/>
            <person name="Sipos G."/>
            <person name="Plett J."/>
            <person name="Nagy L.G."/>
            <person name="Grigoriev I.V."/>
        </authorList>
    </citation>
    <scope>NUCLEOTIDE SEQUENCE</scope>
    <source>
        <strain evidence="2">FPL87.14</strain>
    </source>
</reference>
<evidence type="ECO:0000313" key="3">
    <source>
        <dbReference type="Proteomes" id="UP001175226"/>
    </source>
</evidence>
<dbReference type="EMBL" id="JAUEPT010000111">
    <property type="protein sequence ID" value="KAK0431543.1"/>
    <property type="molecule type" value="Genomic_DNA"/>
</dbReference>
<dbReference type="PROSITE" id="PS50181">
    <property type="entry name" value="FBOX"/>
    <property type="match status" value="1"/>
</dbReference>
<comment type="caution">
    <text evidence="2">The sequence shown here is derived from an EMBL/GenBank/DDBJ whole genome shotgun (WGS) entry which is preliminary data.</text>
</comment>
<evidence type="ECO:0000313" key="2">
    <source>
        <dbReference type="EMBL" id="KAK0431543.1"/>
    </source>
</evidence>
<dbReference type="AlphaFoldDB" id="A0AA39IW37"/>
<accession>A0AA39IW37</accession>
<dbReference type="InterPro" id="IPR036047">
    <property type="entry name" value="F-box-like_dom_sf"/>
</dbReference>
<proteinExistence type="predicted"/>
<feature type="domain" description="F-box" evidence="1">
    <location>
        <begin position="13"/>
        <end position="61"/>
    </location>
</feature>
<dbReference type="SUPFAM" id="SSF81383">
    <property type="entry name" value="F-box domain"/>
    <property type="match status" value="1"/>
</dbReference>
<name>A0AA39IW37_9AGAR</name>
<protein>
    <recommendedName>
        <fullName evidence="1">F-box domain-containing protein</fullName>
    </recommendedName>
</protein>